<accession>A0ABP1Q816</accession>
<reference evidence="2 3" key="1">
    <citation type="submission" date="2024-08" db="EMBL/GenBank/DDBJ databases">
        <authorList>
            <person name="Cucini C."/>
            <person name="Frati F."/>
        </authorList>
    </citation>
    <scope>NUCLEOTIDE SEQUENCE [LARGE SCALE GENOMIC DNA]</scope>
</reference>
<feature type="region of interest" description="Disordered" evidence="1">
    <location>
        <begin position="107"/>
        <end position="188"/>
    </location>
</feature>
<name>A0ABP1Q816_9HEXA</name>
<feature type="compositionally biased region" description="Basic residues" evidence="1">
    <location>
        <begin position="170"/>
        <end position="181"/>
    </location>
</feature>
<organism evidence="2 3">
    <name type="scientific">Orchesella dallaii</name>
    <dbReference type="NCBI Taxonomy" id="48710"/>
    <lineage>
        <taxon>Eukaryota</taxon>
        <taxon>Metazoa</taxon>
        <taxon>Ecdysozoa</taxon>
        <taxon>Arthropoda</taxon>
        <taxon>Hexapoda</taxon>
        <taxon>Collembola</taxon>
        <taxon>Entomobryomorpha</taxon>
        <taxon>Entomobryoidea</taxon>
        <taxon>Orchesellidae</taxon>
        <taxon>Orchesellinae</taxon>
        <taxon>Orchesella</taxon>
    </lineage>
</organism>
<proteinExistence type="predicted"/>
<keyword evidence="3" id="KW-1185">Reference proteome</keyword>
<gene>
    <name evidence="2" type="ORF">ODALV1_LOCUS6267</name>
</gene>
<comment type="caution">
    <text evidence="2">The sequence shown here is derived from an EMBL/GenBank/DDBJ whole genome shotgun (WGS) entry which is preliminary data.</text>
</comment>
<evidence type="ECO:0000313" key="2">
    <source>
        <dbReference type="EMBL" id="CAL8085900.1"/>
    </source>
</evidence>
<protein>
    <submittedName>
        <fullName evidence="2">Uncharacterized protein</fullName>
    </submittedName>
</protein>
<sequence length="188" mass="20384">MSQRPQNFNIFAAPVPNPMFGSGIRNTGPGHQLESIGGGIPVNFYFQGHNNNVDISVFPGPGSNIHLYGRGRGGNQGGLYLPRLPNEVDLDYTYDWTYEEEKLRLNTQQQSHAEANMQAQAPTVSVSEGRGMTPPDFAEQLNSSLPAPVNTGEAGRGRSRSKQPTASRTTRGRPRGSKKSTKASSSRV</sequence>
<evidence type="ECO:0000256" key="1">
    <source>
        <dbReference type="SAM" id="MobiDB-lite"/>
    </source>
</evidence>
<dbReference type="EMBL" id="CAXLJM020000019">
    <property type="protein sequence ID" value="CAL8085900.1"/>
    <property type="molecule type" value="Genomic_DNA"/>
</dbReference>
<feature type="compositionally biased region" description="Polar residues" evidence="1">
    <location>
        <begin position="107"/>
        <end position="126"/>
    </location>
</feature>
<dbReference type="Proteomes" id="UP001642540">
    <property type="component" value="Unassembled WGS sequence"/>
</dbReference>
<evidence type="ECO:0000313" key="3">
    <source>
        <dbReference type="Proteomes" id="UP001642540"/>
    </source>
</evidence>